<reference evidence="1" key="1">
    <citation type="submission" date="2020-10" db="EMBL/GenBank/DDBJ databases">
        <title>Genome Sequence of ESBL Producing Zambian Clinical Strains.</title>
        <authorList>
            <person name="Shawa M."/>
            <person name="Furuta Y."/>
            <person name="Simbotwe M."/>
            <person name="Mulenga E."/>
            <person name="Mubanga M."/>
            <person name="Mulenga G."/>
            <person name="Kaile C."/>
            <person name="Zorigt T."/>
            <person name="Hang'ombe B."/>
            <person name="Higashi H."/>
        </authorList>
    </citation>
    <scope>NUCLEOTIDE SEQUENCE</scope>
    <source>
        <strain evidence="1">Zam_UTH_09</strain>
    </source>
</reference>
<proteinExistence type="predicted"/>
<dbReference type="Proteomes" id="UP000655094">
    <property type="component" value="Unassembled WGS sequence"/>
</dbReference>
<gene>
    <name evidence="1" type="ORF">KPZU09_63630</name>
</gene>
<evidence type="ECO:0000313" key="2">
    <source>
        <dbReference type="Proteomes" id="UP000655094"/>
    </source>
</evidence>
<accession>A0A919I0Y7</accession>
<name>A0A919I0Y7_KLEPN</name>
<organism evidence="1 2">
    <name type="scientific">Klebsiella pneumoniae</name>
    <dbReference type="NCBI Taxonomy" id="573"/>
    <lineage>
        <taxon>Bacteria</taxon>
        <taxon>Pseudomonadati</taxon>
        <taxon>Pseudomonadota</taxon>
        <taxon>Gammaproteobacteria</taxon>
        <taxon>Enterobacterales</taxon>
        <taxon>Enterobacteriaceae</taxon>
        <taxon>Klebsiella/Raoultella group</taxon>
        <taxon>Klebsiella</taxon>
        <taxon>Klebsiella pneumoniae complex</taxon>
    </lineage>
</organism>
<evidence type="ECO:0000313" key="1">
    <source>
        <dbReference type="EMBL" id="GHK56627.1"/>
    </source>
</evidence>
<sequence>MRGVYSTADGSGDEIGGIGQFRFFRSGGIAADHAVRRRRTAAAYASRSSSKRVYTLNKLQDKTASRFEQRLRWPRKDEAQGWADLLPTPMQLEV</sequence>
<comment type="caution">
    <text evidence="1">The sequence shown here is derived from an EMBL/GenBank/DDBJ whole genome shotgun (WGS) entry which is preliminary data.</text>
</comment>
<dbReference type="EMBL" id="BNFF01000001">
    <property type="protein sequence ID" value="GHK56627.1"/>
    <property type="molecule type" value="Genomic_DNA"/>
</dbReference>
<protein>
    <submittedName>
        <fullName evidence="1">Uncharacterized protein</fullName>
    </submittedName>
</protein>
<dbReference type="AlphaFoldDB" id="A0A919I0Y7"/>